<dbReference type="Proteomes" id="UP001285636">
    <property type="component" value="Unassembled WGS sequence"/>
</dbReference>
<keyword evidence="9 19" id="KW-0808">Transferase</keyword>
<name>A0AAJ2NLK6_ALKPS</name>
<evidence type="ECO:0000256" key="12">
    <source>
        <dbReference type="ARBA" id="ARBA00022989"/>
    </source>
</evidence>
<evidence type="ECO:0000256" key="19">
    <source>
        <dbReference type="HAMAP-Rule" id="MF_00719"/>
    </source>
</evidence>
<dbReference type="AlphaFoldDB" id="A0AAJ2NLK6"/>
<proteinExistence type="inferred from homology"/>
<evidence type="ECO:0000256" key="8">
    <source>
        <dbReference type="ARBA" id="ARBA00022573"/>
    </source>
</evidence>
<evidence type="ECO:0000256" key="1">
    <source>
        <dbReference type="ARBA" id="ARBA00001946"/>
    </source>
</evidence>
<dbReference type="PANTHER" id="PTHR34148:SF1">
    <property type="entry name" value="ADENOSYLCOBINAMIDE-GDP RIBAZOLETRANSFERASE"/>
    <property type="match status" value="1"/>
</dbReference>
<comment type="catalytic activity">
    <reaction evidence="17 19">
        <text>alpha-ribazole + adenosylcob(III)inamide-GDP = adenosylcob(III)alamin + GMP + H(+)</text>
        <dbReference type="Rhea" id="RHEA:16049"/>
        <dbReference type="ChEBI" id="CHEBI:10329"/>
        <dbReference type="ChEBI" id="CHEBI:15378"/>
        <dbReference type="ChEBI" id="CHEBI:18408"/>
        <dbReference type="ChEBI" id="CHEBI:58115"/>
        <dbReference type="ChEBI" id="CHEBI:60487"/>
        <dbReference type="EC" id="2.7.8.26"/>
    </reaction>
</comment>
<dbReference type="EC" id="2.7.8.26" evidence="5 19"/>
<evidence type="ECO:0000313" key="20">
    <source>
        <dbReference type="EMBL" id="MDV2884268.1"/>
    </source>
</evidence>
<keyword evidence="8 19" id="KW-0169">Cobalamin biosynthesis</keyword>
<evidence type="ECO:0000256" key="11">
    <source>
        <dbReference type="ARBA" id="ARBA00022842"/>
    </source>
</evidence>
<dbReference type="EMBL" id="JAWJAY010000001">
    <property type="protein sequence ID" value="MDV2884268.1"/>
    <property type="molecule type" value="Genomic_DNA"/>
</dbReference>
<evidence type="ECO:0000256" key="16">
    <source>
        <dbReference type="ARBA" id="ARBA00032853"/>
    </source>
</evidence>
<evidence type="ECO:0000256" key="5">
    <source>
        <dbReference type="ARBA" id="ARBA00013200"/>
    </source>
</evidence>
<evidence type="ECO:0000256" key="3">
    <source>
        <dbReference type="ARBA" id="ARBA00004663"/>
    </source>
</evidence>
<dbReference type="InterPro" id="IPR003805">
    <property type="entry name" value="CobS"/>
</dbReference>
<dbReference type="GO" id="GO:0008818">
    <property type="term" value="F:cobalamin 5'-phosphate synthase activity"/>
    <property type="evidence" value="ECO:0007669"/>
    <property type="project" value="UniProtKB-UniRule"/>
</dbReference>
<protein>
    <recommendedName>
        <fullName evidence="6 19">Adenosylcobinamide-GDP ribazoletransferase</fullName>
        <ecNumber evidence="5 19">2.7.8.26</ecNumber>
    </recommendedName>
    <alternativeName>
        <fullName evidence="16 19">Cobalamin synthase</fullName>
    </alternativeName>
    <alternativeName>
        <fullName evidence="15 19">Cobalamin-5'-phosphate synthase</fullName>
    </alternativeName>
</protein>
<dbReference type="HAMAP" id="MF_00719">
    <property type="entry name" value="CobS"/>
    <property type="match status" value="1"/>
</dbReference>
<feature type="transmembrane region" description="Helical" evidence="19">
    <location>
        <begin position="144"/>
        <end position="164"/>
    </location>
</feature>
<dbReference type="RefSeq" id="WP_323465887.1">
    <property type="nucleotide sequence ID" value="NZ_CP144224.1"/>
</dbReference>
<keyword evidence="13 19" id="KW-0472">Membrane</keyword>
<sequence>MESIKNLVKGALLAFQLLTTIPIPMQLGWNERLARISVCFYPLTGLVLGGLLGGQAYLLVQYTNLSSLIIAAWLMTFTCIYSGALHLDGWADFSDAVFSRQSIDRKLEIMKDSRVGAFGVISLLFLLGWRFLFIYEVIEASLSVYWLILIPFLTRIIMGSQILLGSFARNNGMAAALKPAQTTSVKLVFFSWVTAALIAFLILDFTSVWLVLVALLFLIGWLRFSYKQINGITGDTIGAGTEGSETFLWAVLFVLYSFGMV</sequence>
<evidence type="ECO:0000256" key="7">
    <source>
        <dbReference type="ARBA" id="ARBA00022475"/>
    </source>
</evidence>
<feature type="transmembrane region" description="Helical" evidence="19">
    <location>
        <begin position="185"/>
        <end position="203"/>
    </location>
</feature>
<comment type="subcellular location">
    <subcellularLocation>
        <location evidence="2 19">Cell membrane</location>
        <topology evidence="2 19">Multi-pass membrane protein</topology>
    </subcellularLocation>
</comment>
<comment type="similarity">
    <text evidence="4 19">Belongs to the CobS family.</text>
</comment>
<evidence type="ECO:0000256" key="6">
    <source>
        <dbReference type="ARBA" id="ARBA00015850"/>
    </source>
</evidence>
<accession>A0AAJ2NLK6</accession>
<keyword evidence="11 19" id="KW-0460">Magnesium</keyword>
<comment type="function">
    <text evidence="14 19">Joins adenosylcobinamide-GDP and alpha-ribazole to generate adenosylcobalamin (Ado-cobalamin). Also synthesizes adenosylcobalamin 5'-phosphate from adenosylcobinamide-GDP and alpha-ribazole 5'-phosphate.</text>
</comment>
<reference evidence="20" key="1">
    <citation type="submission" date="2023-10" db="EMBL/GenBank/DDBJ databases">
        <title>Screening of Alkalihalophilus pseudofirmusBZ-TG-HK211 and Its Alleviation of Salt Stress on Rapeseed Growth.</title>
        <authorList>
            <person name="Zhao B."/>
            <person name="Guo T."/>
        </authorList>
    </citation>
    <scope>NUCLEOTIDE SEQUENCE</scope>
    <source>
        <strain evidence="20">BZ-TG-HK211</strain>
    </source>
</reference>
<evidence type="ECO:0000256" key="15">
    <source>
        <dbReference type="ARBA" id="ARBA00032605"/>
    </source>
</evidence>
<comment type="cofactor">
    <cofactor evidence="1 19">
        <name>Mg(2+)</name>
        <dbReference type="ChEBI" id="CHEBI:18420"/>
    </cofactor>
</comment>
<dbReference type="GO" id="GO:0051073">
    <property type="term" value="F:adenosylcobinamide-GDP ribazoletransferase activity"/>
    <property type="evidence" value="ECO:0007669"/>
    <property type="project" value="UniProtKB-UniRule"/>
</dbReference>
<gene>
    <name evidence="19" type="primary">cobS</name>
    <name evidence="20" type="ORF">RYX45_03695</name>
</gene>
<dbReference type="GO" id="GO:0009236">
    <property type="term" value="P:cobalamin biosynthetic process"/>
    <property type="evidence" value="ECO:0007669"/>
    <property type="project" value="UniProtKB-UniRule"/>
</dbReference>
<comment type="pathway">
    <text evidence="3 19">Cofactor biosynthesis; adenosylcobalamin biosynthesis; adenosylcobalamin from cob(II)yrinate a,c-diamide: step 7/7.</text>
</comment>
<organism evidence="20 21">
    <name type="scientific">Alkalihalophilus pseudofirmus</name>
    <name type="common">Bacillus pseudofirmus</name>
    <dbReference type="NCBI Taxonomy" id="79885"/>
    <lineage>
        <taxon>Bacteria</taxon>
        <taxon>Bacillati</taxon>
        <taxon>Bacillota</taxon>
        <taxon>Bacilli</taxon>
        <taxon>Bacillales</taxon>
        <taxon>Bacillaceae</taxon>
        <taxon>Alkalihalophilus</taxon>
    </lineage>
</organism>
<keyword evidence="12 19" id="KW-1133">Transmembrane helix</keyword>
<evidence type="ECO:0000313" key="21">
    <source>
        <dbReference type="Proteomes" id="UP001285636"/>
    </source>
</evidence>
<keyword evidence="7 19" id="KW-1003">Cell membrane</keyword>
<keyword evidence="10 19" id="KW-0812">Transmembrane</keyword>
<feature type="transmembrane region" description="Helical" evidence="19">
    <location>
        <begin position="65"/>
        <end position="84"/>
    </location>
</feature>
<evidence type="ECO:0000256" key="2">
    <source>
        <dbReference type="ARBA" id="ARBA00004651"/>
    </source>
</evidence>
<comment type="catalytic activity">
    <reaction evidence="18 19">
        <text>alpha-ribazole 5'-phosphate + adenosylcob(III)inamide-GDP = adenosylcob(III)alamin 5'-phosphate + GMP + H(+)</text>
        <dbReference type="Rhea" id="RHEA:23560"/>
        <dbReference type="ChEBI" id="CHEBI:15378"/>
        <dbReference type="ChEBI" id="CHEBI:57918"/>
        <dbReference type="ChEBI" id="CHEBI:58115"/>
        <dbReference type="ChEBI" id="CHEBI:60487"/>
        <dbReference type="ChEBI" id="CHEBI:60493"/>
        <dbReference type="EC" id="2.7.8.26"/>
    </reaction>
</comment>
<comment type="caution">
    <text evidence="20">The sequence shown here is derived from an EMBL/GenBank/DDBJ whole genome shotgun (WGS) entry which is preliminary data.</text>
</comment>
<evidence type="ECO:0000256" key="18">
    <source>
        <dbReference type="ARBA" id="ARBA00049504"/>
    </source>
</evidence>
<feature type="transmembrane region" description="Helical" evidence="19">
    <location>
        <begin position="115"/>
        <end position="138"/>
    </location>
</feature>
<dbReference type="Pfam" id="PF02654">
    <property type="entry name" value="CobS"/>
    <property type="match status" value="1"/>
</dbReference>
<evidence type="ECO:0000256" key="14">
    <source>
        <dbReference type="ARBA" id="ARBA00025228"/>
    </source>
</evidence>
<dbReference type="GO" id="GO:0005886">
    <property type="term" value="C:plasma membrane"/>
    <property type="evidence" value="ECO:0007669"/>
    <property type="project" value="UniProtKB-SubCell"/>
</dbReference>
<evidence type="ECO:0000256" key="13">
    <source>
        <dbReference type="ARBA" id="ARBA00023136"/>
    </source>
</evidence>
<evidence type="ECO:0000256" key="9">
    <source>
        <dbReference type="ARBA" id="ARBA00022679"/>
    </source>
</evidence>
<feature type="transmembrane region" description="Helical" evidence="19">
    <location>
        <begin position="6"/>
        <end position="27"/>
    </location>
</feature>
<evidence type="ECO:0000256" key="4">
    <source>
        <dbReference type="ARBA" id="ARBA00010561"/>
    </source>
</evidence>
<evidence type="ECO:0000256" key="10">
    <source>
        <dbReference type="ARBA" id="ARBA00022692"/>
    </source>
</evidence>
<dbReference type="PANTHER" id="PTHR34148">
    <property type="entry name" value="ADENOSYLCOBINAMIDE-GDP RIBAZOLETRANSFERASE"/>
    <property type="match status" value="1"/>
</dbReference>
<feature type="transmembrane region" description="Helical" evidence="19">
    <location>
        <begin position="39"/>
        <end position="59"/>
    </location>
</feature>
<evidence type="ECO:0000256" key="17">
    <source>
        <dbReference type="ARBA" id="ARBA00048623"/>
    </source>
</evidence>